<keyword evidence="1" id="KW-1133">Transmembrane helix</keyword>
<feature type="transmembrane region" description="Helical" evidence="1">
    <location>
        <begin position="383"/>
        <end position="404"/>
    </location>
</feature>
<sequence length="774" mass="86467">MTGIDRDEEPPESESNIPTAACNAEEALRQSAFAQISSLSVYARLQRTSGAIDDATWQRFAHQLDDLRRDMLLMHGHDDNAQNDGDNDNGATMVDNGVSTSICEPMPEPYGSQQLPTRRVVKLPSNKTALGMGMISTQTDLHSVESSRVEVGWVQWLMMMFLHPKHFENLTPALEDVVDFMVHGTPLETWWVRIAGLSFYPHDSRLVRQIWPIMIHLILWHGAICNGVVFFFSAIDPMWCDRNYDSDLCEGTDLLLLFMFWSISLAVAVAYTVLRVQWIYRGDAFLHALDFVRSECNEANVLHRLKKDVRAKFAWTVVFTFLFWSYFFYIGVIDRALVLSDRHKKYFAIFPGMHNAPQWLLELNGYLLEICGTLFEPFIGMTVAAQTGIICVIHRSSFNVLMYHMMKRDRHMQMHARAQEYSSRPPMAMALTVPQLIEMHRSLDGMLNRSSLILQAPITAMGALYFVSFLSCLFLILFREPSSNGLDVFFIVLGIFFTVGLSTYWILSDTAKVTAKCARLAEIASFASRHYYLCGGTENRPSLPTPASSHAPTHAIVRDLTLSKAVADSIMLAAATPRSSEAPSRQATADLSITFPTNGSTVAAPEHSRTNIKRSFFVLRPSVARLMRAWRRLRKVKSAEPRKIEIQSRSRRAGEEDLESGVLGDIPVRDDSCALSYTAFVRESDAGLGGVCDGMGMGGGGGVYNVGRPGVKPASSGCDIMHEAMEQLLLVQYFRASNSAWRVYGVEMTSSLLGRILYTVAALVAVGLQRALSL</sequence>
<dbReference type="Proteomes" id="UP000041254">
    <property type="component" value="Unassembled WGS sequence"/>
</dbReference>
<evidence type="ECO:0000313" key="3">
    <source>
        <dbReference type="Proteomes" id="UP000041254"/>
    </source>
</evidence>
<keyword evidence="1" id="KW-0472">Membrane</keyword>
<feature type="transmembrane region" description="Helical" evidence="1">
    <location>
        <begin position="488"/>
        <end position="507"/>
    </location>
</feature>
<keyword evidence="3" id="KW-1185">Reference proteome</keyword>
<evidence type="ECO:0000313" key="2">
    <source>
        <dbReference type="EMBL" id="CEM10760.1"/>
    </source>
</evidence>
<dbReference type="AlphaFoldDB" id="A0A0G4FBY6"/>
<protein>
    <submittedName>
        <fullName evidence="2">Uncharacterized protein</fullName>
    </submittedName>
</protein>
<dbReference type="EMBL" id="CDMY01000405">
    <property type="protein sequence ID" value="CEM10760.1"/>
    <property type="molecule type" value="Genomic_DNA"/>
</dbReference>
<proteinExistence type="predicted"/>
<feature type="transmembrane region" description="Helical" evidence="1">
    <location>
        <begin position="313"/>
        <end position="332"/>
    </location>
</feature>
<dbReference type="InParanoid" id="A0A0G4FBY6"/>
<evidence type="ECO:0000256" key="1">
    <source>
        <dbReference type="SAM" id="Phobius"/>
    </source>
</evidence>
<dbReference type="PhylomeDB" id="A0A0G4FBY6"/>
<gene>
    <name evidence="2" type="ORF">Vbra_15015</name>
</gene>
<feature type="transmembrane region" description="Helical" evidence="1">
    <location>
        <begin position="752"/>
        <end position="772"/>
    </location>
</feature>
<organism evidence="2 3">
    <name type="scientific">Vitrella brassicaformis (strain CCMP3155)</name>
    <dbReference type="NCBI Taxonomy" id="1169540"/>
    <lineage>
        <taxon>Eukaryota</taxon>
        <taxon>Sar</taxon>
        <taxon>Alveolata</taxon>
        <taxon>Colpodellida</taxon>
        <taxon>Vitrellaceae</taxon>
        <taxon>Vitrella</taxon>
    </lineage>
</organism>
<accession>A0A0G4FBY6</accession>
<keyword evidence="1" id="KW-0812">Transmembrane</keyword>
<feature type="transmembrane region" description="Helical" evidence="1">
    <location>
        <begin position="213"/>
        <end position="235"/>
    </location>
</feature>
<dbReference type="VEuPathDB" id="CryptoDB:Vbra_15015"/>
<feature type="transmembrane region" description="Helical" evidence="1">
    <location>
        <begin position="255"/>
        <end position="274"/>
    </location>
</feature>
<name>A0A0G4FBY6_VITBC</name>
<feature type="transmembrane region" description="Helical" evidence="1">
    <location>
        <begin position="452"/>
        <end position="476"/>
    </location>
</feature>
<reference evidence="2 3" key="1">
    <citation type="submission" date="2014-11" db="EMBL/GenBank/DDBJ databases">
        <authorList>
            <person name="Zhu J."/>
            <person name="Qi W."/>
            <person name="Song R."/>
        </authorList>
    </citation>
    <scope>NUCLEOTIDE SEQUENCE [LARGE SCALE GENOMIC DNA]</scope>
</reference>